<dbReference type="PROSITE" id="PS51337">
    <property type="entry name" value="B12_BINDING_NTER"/>
    <property type="match status" value="1"/>
</dbReference>
<dbReference type="SMART" id="SM01018">
    <property type="entry name" value="B12-binding_2"/>
    <property type="match status" value="1"/>
</dbReference>
<dbReference type="InterPro" id="IPR036724">
    <property type="entry name" value="Cobalamin-bd_sf"/>
</dbReference>
<feature type="domain" description="B12-binding N-terminal" evidence="2">
    <location>
        <begin position="1"/>
        <end position="93"/>
    </location>
</feature>
<dbReference type="GO" id="GO:0046872">
    <property type="term" value="F:metal ion binding"/>
    <property type="evidence" value="ECO:0007669"/>
    <property type="project" value="InterPro"/>
</dbReference>
<proteinExistence type="predicted"/>
<evidence type="ECO:0000259" key="2">
    <source>
        <dbReference type="PROSITE" id="PS51337"/>
    </source>
</evidence>
<dbReference type="Pfam" id="PF02310">
    <property type="entry name" value="B12-binding"/>
    <property type="match status" value="1"/>
</dbReference>
<organism evidence="3 4">
    <name type="scientific">Kribbella sandramycini</name>
    <dbReference type="NCBI Taxonomy" id="60450"/>
    <lineage>
        <taxon>Bacteria</taxon>
        <taxon>Bacillati</taxon>
        <taxon>Actinomycetota</taxon>
        <taxon>Actinomycetes</taxon>
        <taxon>Propionibacteriales</taxon>
        <taxon>Kribbellaceae</taxon>
        <taxon>Kribbella</taxon>
    </lineage>
</organism>
<dbReference type="Pfam" id="PF02607">
    <property type="entry name" value="B12-binding_2"/>
    <property type="match status" value="1"/>
</dbReference>
<sequence>MIADLTPTLTRFEHAVAEIDVTSALAVVDEALASGADPIALLTEVIGAAQRAVGDRWQRGEWSVAEEHAATAVATAATETITREVRRGPVTRGRVVVACAEREWHALPAMIIDCALRSDGWDTTLLGASTPALRLNQYLQDLGPDALAVSCSMLGSIPTARRFVEASTAAGIPILVGGPAFGSDDLRARTLGATGWAADATGAITAMRELPAVVQPAQPLADGPVEEQAALELNHGELVATLTSRWPRPDRAGSPELDPALAKDAVELILHALWAALLTADPRAITETAWWIRALLEHRDAPVALVATLHQEVAGAIRDYPLAATLLDDSWPSAERL</sequence>
<dbReference type="RefSeq" id="WP_337796647.1">
    <property type="nucleotide sequence ID" value="NZ_BAAAGT010000001.1"/>
</dbReference>
<gene>
    <name evidence="3" type="ORF">HNR71_001002</name>
</gene>
<protein>
    <submittedName>
        <fullName evidence="3">Methanogenic corrinoid protein MtbC1</fullName>
    </submittedName>
</protein>
<dbReference type="Proteomes" id="UP000553957">
    <property type="component" value="Unassembled WGS sequence"/>
</dbReference>
<dbReference type="InterPro" id="IPR006158">
    <property type="entry name" value="Cobalamin-bd"/>
</dbReference>
<dbReference type="InterPro" id="IPR036594">
    <property type="entry name" value="Meth_synthase_dom"/>
</dbReference>
<dbReference type="Gene3D" id="1.10.1240.10">
    <property type="entry name" value="Methionine synthase domain"/>
    <property type="match status" value="1"/>
</dbReference>
<name>A0A841S7A0_9ACTN</name>
<dbReference type="SUPFAM" id="SSF52242">
    <property type="entry name" value="Cobalamin (vitamin B12)-binding domain"/>
    <property type="match status" value="1"/>
</dbReference>
<evidence type="ECO:0000313" key="4">
    <source>
        <dbReference type="Proteomes" id="UP000553957"/>
    </source>
</evidence>
<dbReference type="PROSITE" id="PS51332">
    <property type="entry name" value="B12_BINDING"/>
    <property type="match status" value="1"/>
</dbReference>
<evidence type="ECO:0000259" key="1">
    <source>
        <dbReference type="PROSITE" id="PS51332"/>
    </source>
</evidence>
<dbReference type="AlphaFoldDB" id="A0A841S7A0"/>
<dbReference type="InterPro" id="IPR003759">
    <property type="entry name" value="Cbl-bd_cap"/>
</dbReference>
<evidence type="ECO:0000313" key="3">
    <source>
        <dbReference type="EMBL" id="MBB6565365.1"/>
    </source>
</evidence>
<dbReference type="GO" id="GO:0031419">
    <property type="term" value="F:cobalamin binding"/>
    <property type="evidence" value="ECO:0007669"/>
    <property type="project" value="InterPro"/>
</dbReference>
<dbReference type="EMBL" id="JACHKF010000001">
    <property type="protein sequence ID" value="MBB6565365.1"/>
    <property type="molecule type" value="Genomic_DNA"/>
</dbReference>
<dbReference type="SUPFAM" id="SSF47644">
    <property type="entry name" value="Methionine synthase domain"/>
    <property type="match status" value="1"/>
</dbReference>
<dbReference type="Gene3D" id="3.40.50.280">
    <property type="entry name" value="Cobalamin-binding domain"/>
    <property type="match status" value="1"/>
</dbReference>
<reference evidence="3 4" key="1">
    <citation type="submission" date="2020-08" db="EMBL/GenBank/DDBJ databases">
        <title>Sequencing the genomes of 1000 actinobacteria strains.</title>
        <authorList>
            <person name="Klenk H.-P."/>
        </authorList>
    </citation>
    <scope>NUCLEOTIDE SEQUENCE [LARGE SCALE GENOMIC DNA]</scope>
    <source>
        <strain evidence="3 4">DSM 15626</strain>
    </source>
</reference>
<comment type="caution">
    <text evidence="3">The sequence shown here is derived from an EMBL/GenBank/DDBJ whole genome shotgun (WGS) entry which is preliminary data.</text>
</comment>
<accession>A0A841S7A0</accession>
<feature type="domain" description="B12-binding" evidence="1">
    <location>
        <begin position="92"/>
        <end position="221"/>
    </location>
</feature>